<keyword evidence="4" id="KW-0670">Pyruvate</keyword>
<evidence type="ECO:0000256" key="3">
    <source>
        <dbReference type="ARBA" id="ARBA00023239"/>
    </source>
</evidence>
<dbReference type="PANTHER" id="PTHR10067:SF17">
    <property type="entry name" value="PHOSPHATIDYLSERINE DECARBOXYLASE PROENZYME 2"/>
    <property type="match status" value="1"/>
</dbReference>
<dbReference type="GO" id="GO:0008654">
    <property type="term" value="P:phospholipid biosynthetic process"/>
    <property type="evidence" value="ECO:0007669"/>
    <property type="project" value="InterPro"/>
</dbReference>
<dbReference type="RefSeq" id="WP_267301975.1">
    <property type="nucleotide sequence ID" value="NZ_JAOQJZ010000020.1"/>
</dbReference>
<proteinExistence type="predicted"/>
<dbReference type="GO" id="GO:0004609">
    <property type="term" value="F:phosphatidylserine decarboxylase activity"/>
    <property type="evidence" value="ECO:0007669"/>
    <property type="project" value="InterPro"/>
</dbReference>
<reference evidence="5 6" key="1">
    <citation type="journal article" date="2021" name="ISME Commun">
        <title>Automated analysis of genomic sequences facilitates high-throughput and comprehensive description of bacteria.</title>
        <authorList>
            <person name="Hitch T.C.A."/>
        </authorList>
    </citation>
    <scope>NUCLEOTIDE SEQUENCE [LARGE SCALE GENOMIC DNA]</scope>
    <source>
        <strain evidence="5 6">Sanger_31</strain>
    </source>
</reference>
<evidence type="ECO:0000313" key="5">
    <source>
        <dbReference type="EMBL" id="MCU6706933.1"/>
    </source>
</evidence>
<dbReference type="Pfam" id="PF02666">
    <property type="entry name" value="PS_Dcarbxylase"/>
    <property type="match status" value="1"/>
</dbReference>
<evidence type="ECO:0000256" key="1">
    <source>
        <dbReference type="ARBA" id="ARBA00022793"/>
    </source>
</evidence>
<organism evidence="5 6">
    <name type="scientific">Hominimerdicola aceti</name>
    <dbReference type="NCBI Taxonomy" id="2981726"/>
    <lineage>
        <taxon>Bacteria</taxon>
        <taxon>Bacillati</taxon>
        <taxon>Bacillota</taxon>
        <taxon>Clostridia</taxon>
        <taxon>Eubacteriales</taxon>
        <taxon>Oscillospiraceae</taxon>
        <taxon>Hominimerdicola</taxon>
    </lineage>
</organism>
<gene>
    <name evidence="5" type="ORF">OCV57_13525</name>
</gene>
<name>A0AAE3LIL3_9FIRM</name>
<evidence type="ECO:0000256" key="2">
    <source>
        <dbReference type="ARBA" id="ARBA00023145"/>
    </source>
</evidence>
<keyword evidence="2" id="KW-0865">Zymogen</keyword>
<dbReference type="AlphaFoldDB" id="A0AAE3LIL3"/>
<sequence>MKYRDRQGREYEQTTSQDSFLAAAYSSAMGRALMKFLGCPIFSKCARVILDSKFSVPFIFGFAEKNGIDMFDYEERMYRSFNDFFTRKIKPGRRFITKDRDLLVSPCDGKVTAYKITQSDTFIIKNAVYNTASLLRDSKLAKRYEGGYAVIIRLSVDDYHRYCYCADGVKSHNRKINGILHTVNPVVNNYLPVFKENSREYCMIRTEQFGDIIQMEVGALMVGRITNLHTEGGVKVTKGEEKGYFEFGGSTILLLLEKDKVKLCDDLLKNTREGFETKLLQGSVLGESLK</sequence>
<protein>
    <submittedName>
        <fullName evidence="5">Phosphatidylserine decarboxylase</fullName>
    </submittedName>
</protein>
<accession>A0AAE3LIL3</accession>
<dbReference type="Proteomes" id="UP001208131">
    <property type="component" value="Unassembled WGS sequence"/>
</dbReference>
<keyword evidence="6" id="KW-1185">Reference proteome</keyword>
<comment type="caution">
    <text evidence="5">The sequence shown here is derived from an EMBL/GenBank/DDBJ whole genome shotgun (WGS) entry which is preliminary data.</text>
</comment>
<dbReference type="PANTHER" id="PTHR10067">
    <property type="entry name" value="PHOSPHATIDYLSERINE DECARBOXYLASE"/>
    <property type="match status" value="1"/>
</dbReference>
<evidence type="ECO:0000256" key="4">
    <source>
        <dbReference type="ARBA" id="ARBA00023317"/>
    </source>
</evidence>
<keyword evidence="3" id="KW-0456">Lyase</keyword>
<dbReference type="InterPro" id="IPR003817">
    <property type="entry name" value="PS_Dcarbxylase"/>
</dbReference>
<keyword evidence="1" id="KW-0210">Decarboxylase</keyword>
<dbReference type="EMBL" id="JAOQJZ010000020">
    <property type="protein sequence ID" value="MCU6706933.1"/>
    <property type="molecule type" value="Genomic_DNA"/>
</dbReference>
<evidence type="ECO:0000313" key="6">
    <source>
        <dbReference type="Proteomes" id="UP001208131"/>
    </source>
</evidence>